<reference evidence="2 3" key="1">
    <citation type="submission" date="2024-01" db="EMBL/GenBank/DDBJ databases">
        <title>Genome assemblies of Stephania.</title>
        <authorList>
            <person name="Yang L."/>
        </authorList>
    </citation>
    <scope>NUCLEOTIDE SEQUENCE [LARGE SCALE GENOMIC DNA]</scope>
    <source>
        <strain evidence="2">JXDWG</strain>
        <tissue evidence="2">Leaf</tissue>
    </source>
</reference>
<dbReference type="AlphaFoldDB" id="A0AAP0IPE4"/>
<evidence type="ECO:0000313" key="3">
    <source>
        <dbReference type="Proteomes" id="UP001419268"/>
    </source>
</evidence>
<keyword evidence="1" id="KW-1133">Transmembrane helix</keyword>
<sequence length="130" mass="15079">MILSSIELLVVQQFSLSYKSSYWTNLNKRMSSRIGYFFFGVAHYGSNCHVERFITHEQQMELVLACLSHVHGIRVYIVDVIRLQSSLLEVVFFGTLLFPSTMIYVVVLLLCLHLLNGFEGQELQVWMLKD</sequence>
<proteinExistence type="predicted"/>
<organism evidence="2 3">
    <name type="scientific">Stephania cephalantha</name>
    <dbReference type="NCBI Taxonomy" id="152367"/>
    <lineage>
        <taxon>Eukaryota</taxon>
        <taxon>Viridiplantae</taxon>
        <taxon>Streptophyta</taxon>
        <taxon>Embryophyta</taxon>
        <taxon>Tracheophyta</taxon>
        <taxon>Spermatophyta</taxon>
        <taxon>Magnoliopsida</taxon>
        <taxon>Ranunculales</taxon>
        <taxon>Menispermaceae</taxon>
        <taxon>Menispermoideae</taxon>
        <taxon>Cissampelideae</taxon>
        <taxon>Stephania</taxon>
    </lineage>
</organism>
<keyword evidence="1" id="KW-0472">Membrane</keyword>
<accession>A0AAP0IPE4</accession>
<protein>
    <submittedName>
        <fullName evidence="2">Uncharacterized protein</fullName>
    </submittedName>
</protein>
<gene>
    <name evidence="2" type="ORF">Scep_016863</name>
</gene>
<feature type="transmembrane region" description="Helical" evidence="1">
    <location>
        <begin position="90"/>
        <end position="115"/>
    </location>
</feature>
<comment type="caution">
    <text evidence="2">The sequence shown here is derived from an EMBL/GenBank/DDBJ whole genome shotgun (WGS) entry which is preliminary data.</text>
</comment>
<evidence type="ECO:0000256" key="1">
    <source>
        <dbReference type="SAM" id="Phobius"/>
    </source>
</evidence>
<dbReference type="Proteomes" id="UP001419268">
    <property type="component" value="Unassembled WGS sequence"/>
</dbReference>
<name>A0AAP0IPE4_9MAGN</name>
<keyword evidence="1" id="KW-0812">Transmembrane</keyword>
<keyword evidence="3" id="KW-1185">Reference proteome</keyword>
<evidence type="ECO:0000313" key="2">
    <source>
        <dbReference type="EMBL" id="KAK9118770.1"/>
    </source>
</evidence>
<dbReference type="EMBL" id="JBBNAG010000007">
    <property type="protein sequence ID" value="KAK9118770.1"/>
    <property type="molecule type" value="Genomic_DNA"/>
</dbReference>